<accession>A0A9N9SBY8</accession>
<proteinExistence type="predicted"/>
<evidence type="ECO:0000313" key="1">
    <source>
        <dbReference type="EMBL" id="CAG9814507.1"/>
    </source>
</evidence>
<dbReference type="AlphaFoldDB" id="A0A9N9SBY8"/>
<organism evidence="1 2">
    <name type="scientific">Phaedon cochleariae</name>
    <name type="common">Mustard beetle</name>
    <dbReference type="NCBI Taxonomy" id="80249"/>
    <lineage>
        <taxon>Eukaryota</taxon>
        <taxon>Metazoa</taxon>
        <taxon>Ecdysozoa</taxon>
        <taxon>Arthropoda</taxon>
        <taxon>Hexapoda</taxon>
        <taxon>Insecta</taxon>
        <taxon>Pterygota</taxon>
        <taxon>Neoptera</taxon>
        <taxon>Endopterygota</taxon>
        <taxon>Coleoptera</taxon>
        <taxon>Polyphaga</taxon>
        <taxon>Cucujiformia</taxon>
        <taxon>Chrysomeloidea</taxon>
        <taxon>Chrysomelidae</taxon>
        <taxon>Chrysomelinae</taxon>
        <taxon>Chrysomelini</taxon>
        <taxon>Phaedon</taxon>
    </lineage>
</organism>
<protein>
    <submittedName>
        <fullName evidence="1">Uncharacterized protein</fullName>
    </submittedName>
</protein>
<reference evidence="1" key="2">
    <citation type="submission" date="2022-10" db="EMBL/GenBank/DDBJ databases">
        <authorList>
            <consortium name="ENA_rothamsted_submissions"/>
            <consortium name="culmorum"/>
            <person name="King R."/>
        </authorList>
    </citation>
    <scope>NUCLEOTIDE SEQUENCE</scope>
</reference>
<reference evidence="1" key="1">
    <citation type="submission" date="2022-01" db="EMBL/GenBank/DDBJ databases">
        <authorList>
            <person name="King R."/>
        </authorList>
    </citation>
    <scope>NUCLEOTIDE SEQUENCE</scope>
</reference>
<evidence type="ECO:0000313" key="2">
    <source>
        <dbReference type="Proteomes" id="UP001153737"/>
    </source>
</evidence>
<dbReference type="EMBL" id="OU896716">
    <property type="protein sequence ID" value="CAG9814507.1"/>
    <property type="molecule type" value="Genomic_DNA"/>
</dbReference>
<keyword evidence="2" id="KW-1185">Reference proteome</keyword>
<gene>
    <name evidence="1" type="ORF">PHAECO_LOCUS1490</name>
</gene>
<dbReference type="OrthoDB" id="10072079at2759"/>
<sequence>MENSCQPDGLSEILDLTVNVRKILQTKSIDRQYVGRVIENVILVLEEKRSNAERQFKAIFELVCDIHEKMEIDIHSPRIIKRQYIPLLDHVTNDFRFRFDEEGLNTFEFNIFFYSIFCSRNPDALTKSLQTITDYINRLHENMSNDITFIKLNSEFQLWKSVTQNDVKDGLDLFISCDGDMFPLLNNAYKYLLPCLFADDSTLHTAFSSRIPIPSQETKNSRRRQKGGTQYARYCNVWLHHPHQAHHISMLDISISNTLSWDDHVRSIAKAASQKLGFLLFPQIRPVLEYCSHIWGSAPKHTLMLLIQRRAICLMGDATLTHSLTSLEQHDFISMPLPSIPRKNIFDAHIFHRLITGYHP</sequence>
<name>A0A9N9SBY8_PHACE</name>
<dbReference type="Proteomes" id="UP001153737">
    <property type="component" value="Chromosome 10"/>
</dbReference>